<protein>
    <submittedName>
        <fullName evidence="7">ABC transporter permease</fullName>
    </submittedName>
</protein>
<feature type="transmembrane region" description="Helical" evidence="6">
    <location>
        <begin position="102"/>
        <end position="125"/>
    </location>
</feature>
<keyword evidence="5 6" id="KW-0472">Membrane</keyword>
<evidence type="ECO:0000313" key="8">
    <source>
        <dbReference type="Proteomes" id="UP001260872"/>
    </source>
</evidence>
<evidence type="ECO:0000256" key="5">
    <source>
        <dbReference type="ARBA" id="ARBA00023136"/>
    </source>
</evidence>
<dbReference type="PANTHER" id="PTHR32196">
    <property type="entry name" value="ABC TRANSPORTER PERMEASE PROTEIN YPHD-RELATED-RELATED"/>
    <property type="match status" value="1"/>
</dbReference>
<feature type="transmembrane region" description="Helical" evidence="6">
    <location>
        <begin position="169"/>
        <end position="191"/>
    </location>
</feature>
<keyword evidence="2" id="KW-1003">Cell membrane</keyword>
<feature type="transmembrane region" description="Helical" evidence="6">
    <location>
        <begin position="131"/>
        <end position="157"/>
    </location>
</feature>
<evidence type="ECO:0000256" key="4">
    <source>
        <dbReference type="ARBA" id="ARBA00022989"/>
    </source>
</evidence>
<comment type="subcellular location">
    <subcellularLocation>
        <location evidence="1">Cell membrane</location>
        <topology evidence="1">Multi-pass membrane protein</topology>
    </subcellularLocation>
</comment>
<feature type="transmembrane region" description="Helical" evidence="6">
    <location>
        <begin position="279"/>
        <end position="298"/>
    </location>
</feature>
<evidence type="ECO:0000256" key="2">
    <source>
        <dbReference type="ARBA" id="ARBA00022475"/>
    </source>
</evidence>
<evidence type="ECO:0000256" key="1">
    <source>
        <dbReference type="ARBA" id="ARBA00004651"/>
    </source>
</evidence>
<dbReference type="EMBL" id="JAVKGT010000040">
    <property type="protein sequence ID" value="MDR5712861.1"/>
    <property type="molecule type" value="Genomic_DNA"/>
</dbReference>
<comment type="caution">
    <text evidence="7">The sequence shown here is derived from an EMBL/GenBank/DDBJ whole genome shotgun (WGS) entry which is preliminary data.</text>
</comment>
<dbReference type="InterPro" id="IPR001851">
    <property type="entry name" value="ABC_transp_permease"/>
</dbReference>
<evidence type="ECO:0000256" key="6">
    <source>
        <dbReference type="SAM" id="Phobius"/>
    </source>
</evidence>
<evidence type="ECO:0000313" key="7">
    <source>
        <dbReference type="EMBL" id="MDR5712861.1"/>
    </source>
</evidence>
<feature type="transmembrane region" description="Helical" evidence="6">
    <location>
        <begin position="79"/>
        <end position="95"/>
    </location>
</feature>
<proteinExistence type="predicted"/>
<feature type="transmembrane region" description="Helical" evidence="6">
    <location>
        <begin position="305"/>
        <end position="321"/>
    </location>
</feature>
<reference evidence="8" key="1">
    <citation type="submission" date="2023-07" db="EMBL/GenBank/DDBJ databases">
        <title>Description of three actinobacteria isolated from air of manufacturing shop in a pharmaceutical factory.</title>
        <authorList>
            <person name="Zhang D.-F."/>
        </authorList>
    </citation>
    <scope>NUCLEOTIDE SEQUENCE [LARGE SCALE GENOMIC DNA]</scope>
    <source>
        <strain evidence="8">CCTCC AB 207010</strain>
    </source>
</reference>
<dbReference type="RefSeq" id="WP_310538232.1">
    <property type="nucleotide sequence ID" value="NZ_BAAAOC010000013.1"/>
</dbReference>
<organism evidence="7 8">
    <name type="scientific">Nesterenkonia flava</name>
    <dbReference type="NCBI Taxonomy" id="469799"/>
    <lineage>
        <taxon>Bacteria</taxon>
        <taxon>Bacillati</taxon>
        <taxon>Actinomycetota</taxon>
        <taxon>Actinomycetes</taxon>
        <taxon>Micrococcales</taxon>
        <taxon>Micrococcaceae</taxon>
        <taxon>Nesterenkonia</taxon>
    </lineage>
</organism>
<evidence type="ECO:0000256" key="3">
    <source>
        <dbReference type="ARBA" id="ARBA00022692"/>
    </source>
</evidence>
<sequence>MTSATTLPPRVTEERATQRILGWIALPAGIALLVLVGSLLSEQFLTTRNLTNVLINMSLVGIIVVGMTFVFIVRGLADLSVPAMVAIGALLALGLQPSLGSIPAALVGILAASAAGLVNGVLIGYSKLNPVITTLATGTIVLGIAQASVGGVIVYGNDPQLQSLLTGRIFFGIPTIVLIFLAVAFGGHLLLGRTTFGRWVYAAGSNPQATKASAVPLDFTKAVAFWMTATLAGFSGVLLGLTLQTARPGIGTGYEFDAITAVVVGGVSLLGGFGNIPRAIGGLLLVTLLSNIMVLNGIPTQSQGLVMGALIAGAVALDVYLRRRGGAA</sequence>
<keyword evidence="4 6" id="KW-1133">Transmembrane helix</keyword>
<keyword evidence="3 6" id="KW-0812">Transmembrane</keyword>
<gene>
    <name evidence="7" type="ORF">RH857_12100</name>
</gene>
<feature type="transmembrane region" description="Helical" evidence="6">
    <location>
        <begin position="223"/>
        <end position="242"/>
    </location>
</feature>
<feature type="transmembrane region" description="Helical" evidence="6">
    <location>
        <begin position="53"/>
        <end position="73"/>
    </location>
</feature>
<dbReference type="Proteomes" id="UP001260872">
    <property type="component" value="Unassembled WGS sequence"/>
</dbReference>
<feature type="transmembrane region" description="Helical" evidence="6">
    <location>
        <begin position="254"/>
        <end position="273"/>
    </location>
</feature>
<dbReference type="CDD" id="cd06579">
    <property type="entry name" value="TM_PBP1_transp_AraH_like"/>
    <property type="match status" value="1"/>
</dbReference>
<accession>A0ABU1FW12</accession>
<feature type="transmembrane region" description="Helical" evidence="6">
    <location>
        <begin position="20"/>
        <end position="41"/>
    </location>
</feature>
<dbReference type="Pfam" id="PF02653">
    <property type="entry name" value="BPD_transp_2"/>
    <property type="match status" value="1"/>
</dbReference>
<keyword evidence="8" id="KW-1185">Reference proteome</keyword>
<name>A0ABU1FW12_9MICC</name>